<comment type="caution">
    <text evidence="1">The sequence shown here is derived from an EMBL/GenBank/DDBJ whole genome shotgun (WGS) entry which is preliminary data.</text>
</comment>
<sequence length="154" mass="18150">MIIVQKKTFGLLIYSSHESILSVLSYQIGQITLIWSKMKLVINIQEALWESFLNVVNRRIIIVQLSLDGQFIDLFRMSLMKVFNLYSYCNNPIQTYYHKIFTHLLSGQLSYYEIRSILDRFYRIFLHLYSFSCGCKKAVRITTLLSTDDKVTVK</sequence>
<reference evidence="2 3" key="2">
    <citation type="submission" date="2024-07" db="EMBL/GenBank/DDBJ databases">
        <authorList>
            <person name="Akdeniz Z."/>
        </authorList>
    </citation>
    <scope>NUCLEOTIDE SEQUENCE [LARGE SCALE GENOMIC DNA]</scope>
</reference>
<dbReference type="Proteomes" id="UP001642409">
    <property type="component" value="Unassembled WGS sequence"/>
</dbReference>
<dbReference type="AlphaFoldDB" id="A0AA86P7Q6"/>
<protein>
    <submittedName>
        <fullName evidence="2">Hypothetical_protein</fullName>
    </submittedName>
</protein>
<evidence type="ECO:0000313" key="3">
    <source>
        <dbReference type="Proteomes" id="UP001642409"/>
    </source>
</evidence>
<proteinExistence type="predicted"/>
<dbReference type="EMBL" id="CAXDID020000052">
    <property type="protein sequence ID" value="CAL6005831.1"/>
    <property type="molecule type" value="Genomic_DNA"/>
</dbReference>
<gene>
    <name evidence="2" type="ORF">HINF_LOCUS19757</name>
    <name evidence="1" type="ORF">HINF_LOCUS20138</name>
</gene>
<accession>A0AA86P7Q6</accession>
<dbReference type="EMBL" id="CATOUU010000517">
    <property type="protein sequence ID" value="CAI9932493.1"/>
    <property type="molecule type" value="Genomic_DNA"/>
</dbReference>
<name>A0AA86P7Q6_9EUKA</name>
<evidence type="ECO:0000313" key="1">
    <source>
        <dbReference type="EMBL" id="CAI9932493.1"/>
    </source>
</evidence>
<organism evidence="1">
    <name type="scientific">Hexamita inflata</name>
    <dbReference type="NCBI Taxonomy" id="28002"/>
    <lineage>
        <taxon>Eukaryota</taxon>
        <taxon>Metamonada</taxon>
        <taxon>Diplomonadida</taxon>
        <taxon>Hexamitidae</taxon>
        <taxon>Hexamitinae</taxon>
        <taxon>Hexamita</taxon>
    </lineage>
</organism>
<evidence type="ECO:0000313" key="2">
    <source>
        <dbReference type="EMBL" id="CAL6005831.1"/>
    </source>
</evidence>
<keyword evidence="3" id="KW-1185">Reference proteome</keyword>
<reference evidence="1" key="1">
    <citation type="submission" date="2023-06" db="EMBL/GenBank/DDBJ databases">
        <authorList>
            <person name="Kurt Z."/>
        </authorList>
    </citation>
    <scope>NUCLEOTIDE SEQUENCE</scope>
</reference>